<name>A0A395JPZ6_9GAMM</name>
<evidence type="ECO:0000313" key="3">
    <source>
        <dbReference type="Proteomes" id="UP000253083"/>
    </source>
</evidence>
<dbReference type="Pfam" id="PF22818">
    <property type="entry name" value="ApeI-like"/>
    <property type="match status" value="1"/>
</dbReference>
<sequence length="130" mass="14412">MLQVTSEQLNKQLCAADWPRIESISESDGTLTLQLYVPDNLSYFAGHFPAQAVLPGVVQVHWVGELAAQFFALGDFQELKSVKFNSMVLPDTRLTLVLRFAANKAMLRFEYFNATDKFSSGALSYSTGAL</sequence>
<dbReference type="AlphaFoldDB" id="A0A395JPZ6"/>
<gene>
    <name evidence="2" type="ORF">DFR28_1011113</name>
</gene>
<dbReference type="Proteomes" id="UP000253083">
    <property type="component" value="Unassembled WGS sequence"/>
</dbReference>
<evidence type="ECO:0000259" key="1">
    <source>
        <dbReference type="Pfam" id="PF22818"/>
    </source>
</evidence>
<dbReference type="InterPro" id="IPR054545">
    <property type="entry name" value="ApeI-like"/>
</dbReference>
<dbReference type="InterPro" id="IPR029069">
    <property type="entry name" value="HotDog_dom_sf"/>
</dbReference>
<proteinExistence type="predicted"/>
<dbReference type="OrthoDB" id="9812842at2"/>
<dbReference type="InParanoid" id="A0A395JPZ6"/>
<dbReference type="SUPFAM" id="SSF54637">
    <property type="entry name" value="Thioesterase/thiol ester dehydrase-isomerase"/>
    <property type="match status" value="1"/>
</dbReference>
<comment type="caution">
    <text evidence="2">The sequence shown here is derived from an EMBL/GenBank/DDBJ whole genome shotgun (WGS) entry which is preliminary data.</text>
</comment>
<accession>A0A395JPZ6</accession>
<dbReference type="Gene3D" id="3.10.129.10">
    <property type="entry name" value="Hotdog Thioesterase"/>
    <property type="match status" value="1"/>
</dbReference>
<feature type="domain" description="ApeI dehydratase-like" evidence="1">
    <location>
        <begin position="25"/>
        <end position="121"/>
    </location>
</feature>
<keyword evidence="3" id="KW-1185">Reference proteome</keyword>
<organism evidence="2 3">
    <name type="scientific">Arenicella xantha</name>
    <dbReference type="NCBI Taxonomy" id="644221"/>
    <lineage>
        <taxon>Bacteria</taxon>
        <taxon>Pseudomonadati</taxon>
        <taxon>Pseudomonadota</taxon>
        <taxon>Gammaproteobacteria</taxon>
        <taxon>Arenicellales</taxon>
        <taxon>Arenicellaceae</taxon>
        <taxon>Arenicella</taxon>
    </lineage>
</organism>
<dbReference type="EMBL" id="QNRT01000001">
    <property type="protein sequence ID" value="RBP53724.1"/>
    <property type="molecule type" value="Genomic_DNA"/>
</dbReference>
<reference evidence="2 3" key="1">
    <citation type="submission" date="2018-06" db="EMBL/GenBank/DDBJ databases">
        <title>Genomic Encyclopedia of Type Strains, Phase IV (KMG-IV): sequencing the most valuable type-strain genomes for metagenomic binning, comparative biology and taxonomic classification.</title>
        <authorList>
            <person name="Goeker M."/>
        </authorList>
    </citation>
    <scope>NUCLEOTIDE SEQUENCE [LARGE SCALE GENOMIC DNA]</scope>
    <source>
        <strain evidence="2 3">DSM 24032</strain>
    </source>
</reference>
<protein>
    <submittedName>
        <fullName evidence="2">FabA-like protein</fullName>
    </submittedName>
</protein>
<dbReference type="RefSeq" id="WP_113953264.1">
    <property type="nucleotide sequence ID" value="NZ_QNRT01000001.1"/>
</dbReference>
<evidence type="ECO:0000313" key="2">
    <source>
        <dbReference type="EMBL" id="RBP53724.1"/>
    </source>
</evidence>